<accession>A0AAV6ZS82</accession>
<feature type="domain" description="SprT-like" evidence="1">
    <location>
        <begin position="1"/>
        <end position="134"/>
    </location>
</feature>
<sequence>MEISWNKRLRRQAGRTGFGKKNGVPYAVIDTSDKICNSADRLRDTLIHKMCHAACWFIDGEADLTHGLLWDYHCAMAELAHPDMPPITQFHTYETHYKVVYQCSGCQSRVGRWTASLNTEKYQCRICHSKMVLLNQT</sequence>
<dbReference type="GO" id="GO:0006974">
    <property type="term" value="P:DNA damage response"/>
    <property type="evidence" value="ECO:0007669"/>
    <property type="project" value="UniProtKB-ARBA"/>
</dbReference>
<proteinExistence type="predicted"/>
<evidence type="ECO:0000259" key="1">
    <source>
        <dbReference type="SMART" id="SM00731"/>
    </source>
</evidence>
<comment type="caution">
    <text evidence="2">The sequence shown here is derived from an EMBL/GenBank/DDBJ whole genome shotgun (WGS) entry which is preliminary data.</text>
</comment>
<protein>
    <recommendedName>
        <fullName evidence="1">SprT-like domain-containing protein</fullName>
    </recommendedName>
</protein>
<dbReference type="EMBL" id="WNYA01000078">
    <property type="protein sequence ID" value="KAG8550160.1"/>
    <property type="molecule type" value="Genomic_DNA"/>
</dbReference>
<name>A0AAV6ZS82_ENGPU</name>
<dbReference type="SMART" id="SM00731">
    <property type="entry name" value="SprT"/>
    <property type="match status" value="1"/>
</dbReference>
<reference evidence="2" key="1">
    <citation type="thesis" date="2020" institute="ProQuest LLC" country="789 East Eisenhower Parkway, Ann Arbor, MI, USA">
        <title>Comparative Genomics and Chromosome Evolution.</title>
        <authorList>
            <person name="Mudd A.B."/>
        </authorList>
    </citation>
    <scope>NUCLEOTIDE SEQUENCE</scope>
    <source>
        <strain evidence="2">237g6f4</strain>
        <tissue evidence="2">Blood</tissue>
    </source>
</reference>
<gene>
    <name evidence="2" type="ORF">GDO81_028025</name>
</gene>
<keyword evidence="3" id="KW-1185">Reference proteome</keyword>
<dbReference type="InterPro" id="IPR006640">
    <property type="entry name" value="SprT-like_domain"/>
</dbReference>
<dbReference type="AlphaFoldDB" id="A0AAV6ZS82"/>
<dbReference type="PANTHER" id="PTHR23099">
    <property type="entry name" value="TRANSCRIPTIONAL REGULATOR"/>
    <property type="match status" value="1"/>
</dbReference>
<dbReference type="Pfam" id="PF10263">
    <property type="entry name" value="SprT-like"/>
    <property type="match status" value="1"/>
</dbReference>
<dbReference type="GO" id="GO:0005634">
    <property type="term" value="C:nucleus"/>
    <property type="evidence" value="ECO:0007669"/>
    <property type="project" value="TreeGrafter"/>
</dbReference>
<dbReference type="PANTHER" id="PTHR23099:SF0">
    <property type="entry name" value="GERM CELL NUCLEAR ACIDIC PROTEIN"/>
    <property type="match status" value="1"/>
</dbReference>
<evidence type="ECO:0000313" key="3">
    <source>
        <dbReference type="Proteomes" id="UP000824782"/>
    </source>
</evidence>
<dbReference type="Proteomes" id="UP000824782">
    <property type="component" value="Unassembled WGS sequence"/>
</dbReference>
<organism evidence="2 3">
    <name type="scientific">Engystomops pustulosus</name>
    <name type="common">Tungara frog</name>
    <name type="synonym">Physalaemus pustulosus</name>
    <dbReference type="NCBI Taxonomy" id="76066"/>
    <lineage>
        <taxon>Eukaryota</taxon>
        <taxon>Metazoa</taxon>
        <taxon>Chordata</taxon>
        <taxon>Craniata</taxon>
        <taxon>Vertebrata</taxon>
        <taxon>Euteleostomi</taxon>
        <taxon>Amphibia</taxon>
        <taxon>Batrachia</taxon>
        <taxon>Anura</taxon>
        <taxon>Neobatrachia</taxon>
        <taxon>Hyloidea</taxon>
        <taxon>Leptodactylidae</taxon>
        <taxon>Leiuperinae</taxon>
        <taxon>Engystomops</taxon>
    </lineage>
</organism>
<evidence type="ECO:0000313" key="2">
    <source>
        <dbReference type="EMBL" id="KAG8550160.1"/>
    </source>
</evidence>